<protein>
    <submittedName>
        <fullName evidence="1">Domain of uncharacterized function (DUF1839)</fullName>
    </submittedName>
</protein>
<dbReference type="KEGG" id="rcr:NCTC10994_02877"/>
<organism evidence="1 2">
    <name type="scientific">Rhodococcus coprophilus</name>
    <dbReference type="NCBI Taxonomy" id="38310"/>
    <lineage>
        <taxon>Bacteria</taxon>
        <taxon>Bacillati</taxon>
        <taxon>Actinomycetota</taxon>
        <taxon>Actinomycetes</taxon>
        <taxon>Mycobacteriales</taxon>
        <taxon>Nocardiaceae</taxon>
        <taxon>Rhodococcus</taxon>
    </lineage>
</organism>
<dbReference type="Proteomes" id="UP000249091">
    <property type="component" value="Chromosome 1"/>
</dbReference>
<reference evidence="1 2" key="1">
    <citation type="submission" date="2018-06" db="EMBL/GenBank/DDBJ databases">
        <authorList>
            <consortium name="Pathogen Informatics"/>
            <person name="Doyle S."/>
        </authorList>
    </citation>
    <scope>NUCLEOTIDE SEQUENCE [LARGE SCALE GENOMIC DNA]</scope>
    <source>
        <strain evidence="1 2">NCTC10994</strain>
    </source>
</reference>
<dbReference type="AlphaFoldDB" id="A0A2X4X5C3"/>
<dbReference type="EMBL" id="LS483468">
    <property type="protein sequence ID" value="SQI34705.1"/>
    <property type="molecule type" value="Genomic_DNA"/>
</dbReference>
<dbReference type="RefSeq" id="WP_072700638.1">
    <property type="nucleotide sequence ID" value="NZ_JAFBBL010000001.1"/>
</dbReference>
<dbReference type="InterPro" id="IPR014989">
    <property type="entry name" value="DUF1839"/>
</dbReference>
<dbReference type="STRING" id="1219011.GCA_001895045_02336"/>
<proteinExistence type="predicted"/>
<name>A0A2X4X5C3_9NOCA</name>
<dbReference type="Pfam" id="PF08893">
    <property type="entry name" value="DUF1839"/>
    <property type="match status" value="1"/>
</dbReference>
<evidence type="ECO:0000313" key="1">
    <source>
        <dbReference type="EMBL" id="SQI34705.1"/>
    </source>
</evidence>
<accession>A0A2X4X5C3</accession>
<sequence length="319" mass="35469">MTRRLIDVQVEGYVPHAIHGADRVWTETNCYVDLWVEVLHALGLDPVPAAACAFSARFDGSQWTFLKFKPEDLFALYGIEVAEMNVWRRPVEHLEANAEAGLLSTVEVDAFWLPDTEGTGYRTEHSKTTIVPNLIDGESEVLEYFHNSGYHRLAADDFRGVFGLDDPLPTWPPYIEQVRLGVSVPECDAFDAVVRRHLRNRSTVNPVRALAERVLEDVDQLSTGGMELFHRWTFGVLRQCGASAELAADVCDYMENHGYPGTAKAAPGFRSVSEAAKSVQFRMARAARGRTVDPGEQLDRMADAWDESITAAARAAGSR</sequence>
<gene>
    <name evidence="1" type="ORF">NCTC10994_02877</name>
</gene>
<evidence type="ECO:0000313" key="2">
    <source>
        <dbReference type="Proteomes" id="UP000249091"/>
    </source>
</evidence>
<keyword evidence="2" id="KW-1185">Reference proteome</keyword>